<evidence type="ECO:0000256" key="6">
    <source>
        <dbReference type="ARBA" id="ARBA00035292"/>
    </source>
</evidence>
<dbReference type="InterPro" id="IPR020069">
    <property type="entry name" value="Ribosomal_bL9_C"/>
</dbReference>
<proteinExistence type="inferred from homology"/>
<evidence type="ECO:0000256" key="3">
    <source>
        <dbReference type="ARBA" id="ARBA00022884"/>
    </source>
</evidence>
<dbReference type="SUPFAM" id="SSF55658">
    <property type="entry name" value="L9 N-domain-like"/>
    <property type="match status" value="1"/>
</dbReference>
<dbReference type="Pfam" id="PF03948">
    <property type="entry name" value="Ribosomal_L9_C"/>
    <property type="match status" value="1"/>
</dbReference>
<evidence type="ECO:0000313" key="9">
    <source>
        <dbReference type="EMBL" id="HET98251.1"/>
    </source>
</evidence>
<dbReference type="PROSITE" id="PS00651">
    <property type="entry name" value="RIBOSOMAL_L9"/>
    <property type="match status" value="1"/>
</dbReference>
<keyword evidence="2 7" id="KW-0699">rRNA-binding</keyword>
<dbReference type="InterPro" id="IPR020594">
    <property type="entry name" value="Ribosomal_bL9_bac/chp"/>
</dbReference>
<evidence type="ECO:0000256" key="7">
    <source>
        <dbReference type="HAMAP-Rule" id="MF_00503"/>
    </source>
</evidence>
<feature type="domain" description="Ribosomal protein L9" evidence="8">
    <location>
        <begin position="13"/>
        <end position="40"/>
    </location>
</feature>
<dbReference type="NCBIfam" id="TIGR00158">
    <property type="entry name" value="L9"/>
    <property type="match status" value="1"/>
</dbReference>
<organism evidence="9">
    <name type="scientific">Desulfurivibrio alkaliphilus</name>
    <dbReference type="NCBI Taxonomy" id="427923"/>
    <lineage>
        <taxon>Bacteria</taxon>
        <taxon>Pseudomonadati</taxon>
        <taxon>Thermodesulfobacteriota</taxon>
        <taxon>Desulfobulbia</taxon>
        <taxon>Desulfobulbales</taxon>
        <taxon>Desulfobulbaceae</taxon>
        <taxon>Desulfurivibrio</taxon>
    </lineage>
</organism>
<dbReference type="PANTHER" id="PTHR21368">
    <property type="entry name" value="50S RIBOSOMAL PROTEIN L9"/>
    <property type="match status" value="1"/>
</dbReference>
<dbReference type="EMBL" id="DSDS01000138">
    <property type="protein sequence ID" value="HET98251.1"/>
    <property type="molecule type" value="Genomic_DNA"/>
</dbReference>
<evidence type="ECO:0000256" key="1">
    <source>
        <dbReference type="ARBA" id="ARBA00010605"/>
    </source>
</evidence>
<name>A0A7C2XRS5_9BACT</name>
<sequence>MELILKETIDTLGEVGDVVKVKPGYGRNYLLPQGKAMLASKSNLAVLAKQQAAINARRAEQRGQAEKLAASIAAVTVTVVQRTGEDNKLYGSVTSADIVAGLAAQGVEVDKKKLLLDEPIKTLGSHTVPYKAGYQVTAEVKVEVVAQEEAAASAPGDQQTAA</sequence>
<dbReference type="GO" id="GO:0019843">
    <property type="term" value="F:rRNA binding"/>
    <property type="evidence" value="ECO:0007669"/>
    <property type="project" value="UniProtKB-UniRule"/>
</dbReference>
<dbReference type="Gene3D" id="3.40.5.10">
    <property type="entry name" value="Ribosomal protein L9, N-terminal domain"/>
    <property type="match status" value="1"/>
</dbReference>
<keyword evidence="5 7" id="KW-0687">Ribonucleoprotein</keyword>
<dbReference type="InterPro" id="IPR036935">
    <property type="entry name" value="Ribosomal_bL9_N_sf"/>
</dbReference>
<dbReference type="InterPro" id="IPR009027">
    <property type="entry name" value="Ribosomal_bL9/RNase_H1_N"/>
</dbReference>
<dbReference type="Gene3D" id="3.10.430.100">
    <property type="entry name" value="Ribosomal protein L9, C-terminal domain"/>
    <property type="match status" value="1"/>
</dbReference>
<comment type="similarity">
    <text evidence="1 7">Belongs to the bacterial ribosomal protein bL9 family.</text>
</comment>
<gene>
    <name evidence="7" type="primary">rplI</name>
    <name evidence="9" type="ORF">ENN98_06105</name>
</gene>
<dbReference type="GO" id="GO:0006412">
    <property type="term" value="P:translation"/>
    <property type="evidence" value="ECO:0007669"/>
    <property type="project" value="UniProtKB-UniRule"/>
</dbReference>
<dbReference type="Pfam" id="PF01281">
    <property type="entry name" value="Ribosomal_L9_N"/>
    <property type="match status" value="1"/>
</dbReference>
<dbReference type="InterPro" id="IPR036791">
    <property type="entry name" value="Ribosomal_bL9_C_sf"/>
</dbReference>
<comment type="caution">
    <text evidence="9">The sequence shown here is derived from an EMBL/GenBank/DDBJ whole genome shotgun (WGS) entry which is preliminary data.</text>
</comment>
<dbReference type="Proteomes" id="UP000885986">
    <property type="component" value="Unassembled WGS sequence"/>
</dbReference>
<dbReference type="SUPFAM" id="SSF55653">
    <property type="entry name" value="Ribosomal protein L9 C-domain"/>
    <property type="match status" value="1"/>
</dbReference>
<dbReference type="GO" id="GO:1990904">
    <property type="term" value="C:ribonucleoprotein complex"/>
    <property type="evidence" value="ECO:0007669"/>
    <property type="project" value="UniProtKB-KW"/>
</dbReference>
<evidence type="ECO:0000256" key="5">
    <source>
        <dbReference type="ARBA" id="ARBA00023274"/>
    </source>
</evidence>
<dbReference type="InterPro" id="IPR000244">
    <property type="entry name" value="Ribosomal_bL9"/>
</dbReference>
<evidence type="ECO:0000259" key="8">
    <source>
        <dbReference type="PROSITE" id="PS00651"/>
    </source>
</evidence>
<protein>
    <recommendedName>
        <fullName evidence="6 7">Large ribosomal subunit protein bL9</fullName>
    </recommendedName>
</protein>
<dbReference type="InterPro" id="IPR020070">
    <property type="entry name" value="Ribosomal_bL9_N"/>
</dbReference>
<dbReference type="GO" id="GO:0005840">
    <property type="term" value="C:ribosome"/>
    <property type="evidence" value="ECO:0007669"/>
    <property type="project" value="UniProtKB-KW"/>
</dbReference>
<comment type="function">
    <text evidence="7">Binds to the 23S rRNA.</text>
</comment>
<accession>A0A7C2XRS5</accession>
<evidence type="ECO:0000256" key="4">
    <source>
        <dbReference type="ARBA" id="ARBA00022980"/>
    </source>
</evidence>
<evidence type="ECO:0000256" key="2">
    <source>
        <dbReference type="ARBA" id="ARBA00022730"/>
    </source>
</evidence>
<keyword evidence="4 7" id="KW-0689">Ribosomal protein</keyword>
<dbReference type="GO" id="GO:0003735">
    <property type="term" value="F:structural constituent of ribosome"/>
    <property type="evidence" value="ECO:0007669"/>
    <property type="project" value="InterPro"/>
</dbReference>
<dbReference type="HAMAP" id="MF_00503">
    <property type="entry name" value="Ribosomal_bL9"/>
    <property type="match status" value="1"/>
</dbReference>
<reference evidence="9" key="1">
    <citation type="journal article" date="2020" name="mSystems">
        <title>Genome- and Community-Level Interaction Insights into Carbon Utilization and Element Cycling Functions of Hydrothermarchaeota in Hydrothermal Sediment.</title>
        <authorList>
            <person name="Zhou Z."/>
            <person name="Liu Y."/>
            <person name="Xu W."/>
            <person name="Pan J."/>
            <person name="Luo Z.H."/>
            <person name="Li M."/>
        </authorList>
    </citation>
    <scope>NUCLEOTIDE SEQUENCE [LARGE SCALE GENOMIC DNA]</scope>
    <source>
        <strain evidence="9">SpSt-1224</strain>
    </source>
</reference>
<dbReference type="AlphaFoldDB" id="A0A7C2XRS5"/>
<keyword evidence="3 7" id="KW-0694">RNA-binding</keyword>